<proteinExistence type="predicted"/>
<dbReference type="EMBL" id="PPTU01000002">
    <property type="protein sequence ID" value="RDB72771.1"/>
    <property type="molecule type" value="Genomic_DNA"/>
</dbReference>
<sequence length="142" mass="15301">MRRIAMIGFALATVSVLLGGCAAGSSQEPLYTTVDTPYYDVMLPTSLFSSFAVDYDDSYRLDGDTGEGIGFCVSVCDEGTEEPLWYVLCATSSYGPDPGFPRTVDKGAPSAWPAAHVYVSQPIFPFDAPDRVAVYARYVAVK</sequence>
<feature type="signal peptide" evidence="1">
    <location>
        <begin position="1"/>
        <end position="19"/>
    </location>
</feature>
<comment type="caution">
    <text evidence="2">The sequence shown here is derived from an EMBL/GenBank/DDBJ whole genome shotgun (WGS) entry which is preliminary data.</text>
</comment>
<dbReference type="PROSITE" id="PS51257">
    <property type="entry name" value="PROKAR_LIPOPROTEIN"/>
    <property type="match status" value="1"/>
</dbReference>
<evidence type="ECO:0000313" key="2">
    <source>
        <dbReference type="EMBL" id="RDB72771.1"/>
    </source>
</evidence>
<organism evidence="2 3">
    <name type="scientific">Eggerthella lenta</name>
    <name type="common">Eubacterium lentum</name>
    <dbReference type="NCBI Taxonomy" id="84112"/>
    <lineage>
        <taxon>Bacteria</taxon>
        <taxon>Bacillati</taxon>
        <taxon>Actinomycetota</taxon>
        <taxon>Coriobacteriia</taxon>
        <taxon>Eggerthellales</taxon>
        <taxon>Eggerthellaceae</taxon>
        <taxon>Eggerthella</taxon>
    </lineage>
</organism>
<evidence type="ECO:0000313" key="3">
    <source>
        <dbReference type="Proteomes" id="UP000253970"/>
    </source>
</evidence>
<gene>
    <name evidence="2" type="ORF">C1875_01845</name>
</gene>
<feature type="chain" id="PRO_5039496751" description="Lipoprotein" evidence="1">
    <location>
        <begin position="20"/>
        <end position="142"/>
    </location>
</feature>
<reference evidence="2 3" key="1">
    <citation type="journal article" date="2018" name="Elife">
        <title>Discovery and characterization of a prevalent human gut bacterial enzyme sufficient for the inactivation of a family of plant toxins.</title>
        <authorList>
            <person name="Koppel N."/>
            <person name="Bisanz J.E."/>
            <person name="Pandelia M.E."/>
            <person name="Turnbaugh P.J."/>
            <person name="Balskus E.P."/>
        </authorList>
    </citation>
    <scope>NUCLEOTIDE SEQUENCE [LARGE SCALE GENOMIC DNA]</scope>
    <source>
        <strain evidence="2 3">W1 BHI 6</strain>
    </source>
</reference>
<name>A0A369MK58_EGGLN</name>
<dbReference type="AlphaFoldDB" id="A0A369MK58"/>
<accession>A0A369MK58</accession>
<dbReference type="RefSeq" id="WP_114532624.1">
    <property type="nucleotide sequence ID" value="NZ_JAQDVM010000003.1"/>
</dbReference>
<evidence type="ECO:0008006" key="4">
    <source>
        <dbReference type="Google" id="ProtNLM"/>
    </source>
</evidence>
<keyword evidence="1" id="KW-0732">Signal</keyword>
<dbReference type="Proteomes" id="UP000253970">
    <property type="component" value="Unassembled WGS sequence"/>
</dbReference>
<protein>
    <recommendedName>
        <fullName evidence="4">Lipoprotein</fullName>
    </recommendedName>
</protein>
<evidence type="ECO:0000256" key="1">
    <source>
        <dbReference type="SAM" id="SignalP"/>
    </source>
</evidence>